<keyword evidence="14" id="KW-1185">Reference proteome</keyword>
<dbReference type="InterPro" id="IPR016055">
    <property type="entry name" value="A-D-PHexomutase_a/b/a-I/II/III"/>
</dbReference>
<feature type="binding site" evidence="6">
    <location>
        <position position="246"/>
    </location>
    <ligand>
        <name>Mg(2+)</name>
        <dbReference type="ChEBI" id="CHEBI:18420"/>
    </ligand>
</feature>
<evidence type="ECO:0000313" key="14">
    <source>
        <dbReference type="Proteomes" id="UP001157911"/>
    </source>
</evidence>
<dbReference type="CDD" id="cd05802">
    <property type="entry name" value="GlmM"/>
    <property type="match status" value="1"/>
</dbReference>
<feature type="domain" description="Alpha-D-phosphohexomutase alpha/beta/alpha" evidence="12">
    <location>
        <begin position="259"/>
        <end position="367"/>
    </location>
</feature>
<feature type="domain" description="Alpha-D-phosphohexomutase alpha/beta/alpha" evidence="11">
    <location>
        <begin position="174"/>
        <end position="255"/>
    </location>
</feature>
<evidence type="ECO:0000259" key="9">
    <source>
        <dbReference type="Pfam" id="PF00408"/>
    </source>
</evidence>
<evidence type="ECO:0000256" key="6">
    <source>
        <dbReference type="HAMAP-Rule" id="MF_01554"/>
    </source>
</evidence>
<dbReference type="HAMAP" id="MF_01554_B">
    <property type="entry name" value="GlmM_B"/>
    <property type="match status" value="1"/>
</dbReference>
<dbReference type="InterPro" id="IPR050060">
    <property type="entry name" value="Phosphoglucosamine_mutase"/>
</dbReference>
<proteinExistence type="inferred from homology"/>
<dbReference type="InterPro" id="IPR036900">
    <property type="entry name" value="A-D-PHexomutase_C_sf"/>
</dbReference>
<evidence type="ECO:0000256" key="4">
    <source>
        <dbReference type="ARBA" id="ARBA00022842"/>
    </source>
</evidence>
<feature type="binding site" evidence="6">
    <location>
        <position position="244"/>
    </location>
    <ligand>
        <name>Mg(2+)</name>
        <dbReference type="ChEBI" id="CHEBI:18420"/>
    </ligand>
</feature>
<dbReference type="InterPro" id="IPR016066">
    <property type="entry name" value="A-D-PHexomutase_CS"/>
</dbReference>
<comment type="PTM">
    <text evidence="6">Activated by phosphorylation.</text>
</comment>
<keyword evidence="4 6" id="KW-0460">Magnesium</keyword>
<protein>
    <recommendedName>
        <fullName evidence="6 8">Phosphoglucosamine mutase</fullName>
        <ecNumber evidence="6 8">5.4.2.10</ecNumber>
    </recommendedName>
</protein>
<evidence type="ECO:0000259" key="10">
    <source>
        <dbReference type="Pfam" id="PF02878"/>
    </source>
</evidence>
<sequence length="447" mass="48537">MSRKLFGTDGIRGIANKFPLTPEMVQKIGVSYGVYLNAKFPDRKHTVVVGCDTRISSDMIKAALVSGLTSTGVDVVDVGVVPTPAISYFIREGNFSGGVVVSASHNPYQYNGLKFFNGEGKKFSEAEEGGLELVVFNKYELPKASPEDIGRVFDGENLVESYEKFLESAGRYLAGLKIGIDCANGATFRIAPHVFKALGAKVFVFNAEPDGKNINENCGALHPEFIAEKVKSLSLDVGFAFDGDGDRCIAVDEQGTVIDGDRIIAILAAHFSKESQNVVATVMSNMGLEKFLEEMGMKLYRTPVGDRFVSEKMEEVGAVVGGEQSGHVIIRKFGVTGDGILTAVILASIVKSLKKRMSEIASLIKTYPQKLVDVKVKEKPPIEKLEKVQEALKRAEDILSGRGRVLVRYSGTEPLLRIMVEAESEGLIDEIIEILREAVVSEGITES</sequence>
<evidence type="ECO:0000259" key="12">
    <source>
        <dbReference type="Pfam" id="PF02880"/>
    </source>
</evidence>
<evidence type="ECO:0000256" key="2">
    <source>
        <dbReference type="ARBA" id="ARBA00022553"/>
    </source>
</evidence>
<dbReference type="PROSITE" id="PS00710">
    <property type="entry name" value="PGM_PMM"/>
    <property type="match status" value="1"/>
</dbReference>
<comment type="similarity">
    <text evidence="1 6 7">Belongs to the phosphohexose mutase family.</text>
</comment>
<feature type="domain" description="Alpha-D-phosphohexomutase alpha/beta/alpha" evidence="10">
    <location>
        <begin position="3"/>
        <end position="135"/>
    </location>
</feature>
<evidence type="ECO:0000259" key="11">
    <source>
        <dbReference type="Pfam" id="PF02879"/>
    </source>
</evidence>
<feature type="active site" description="Phosphoserine intermediate" evidence="6">
    <location>
        <position position="104"/>
    </location>
</feature>
<dbReference type="EMBL" id="FXUB01000001">
    <property type="protein sequence ID" value="SMP04911.1"/>
    <property type="molecule type" value="Genomic_DNA"/>
</dbReference>
<dbReference type="InterPro" id="IPR005846">
    <property type="entry name" value="A-D-PHexomutase_a/b/a-III"/>
</dbReference>
<dbReference type="Pfam" id="PF02880">
    <property type="entry name" value="PGM_PMM_III"/>
    <property type="match status" value="1"/>
</dbReference>
<dbReference type="InterPro" id="IPR005841">
    <property type="entry name" value="Alpha-D-phosphohexomutase_SF"/>
</dbReference>
<dbReference type="InterPro" id="IPR006352">
    <property type="entry name" value="GlmM_bact"/>
</dbReference>
<feature type="modified residue" description="Phosphoserine" evidence="6">
    <location>
        <position position="104"/>
    </location>
</feature>
<gene>
    <name evidence="6" type="primary">glmM</name>
    <name evidence="13" type="ORF">SAMN06265339_0261</name>
</gene>
<feature type="binding site" description="via phosphate group" evidence="6">
    <location>
        <position position="104"/>
    </location>
    <ligand>
        <name>Mg(2+)</name>
        <dbReference type="ChEBI" id="CHEBI:18420"/>
    </ligand>
</feature>
<dbReference type="PANTHER" id="PTHR42946">
    <property type="entry name" value="PHOSPHOHEXOSE MUTASE"/>
    <property type="match status" value="1"/>
</dbReference>
<dbReference type="RefSeq" id="WP_283399769.1">
    <property type="nucleotide sequence ID" value="NZ_FXUB01000001.1"/>
</dbReference>
<dbReference type="SUPFAM" id="SSF53738">
    <property type="entry name" value="Phosphoglucomutase, first 3 domains"/>
    <property type="match status" value="3"/>
</dbReference>
<dbReference type="Pfam" id="PF02879">
    <property type="entry name" value="PGM_PMM_II"/>
    <property type="match status" value="1"/>
</dbReference>
<dbReference type="SUPFAM" id="SSF55957">
    <property type="entry name" value="Phosphoglucomutase, C-terminal domain"/>
    <property type="match status" value="1"/>
</dbReference>
<comment type="function">
    <text evidence="6 8">Catalyzes the conversion of glucosamine-6-phosphate to glucosamine-1-phosphate.</text>
</comment>
<dbReference type="Proteomes" id="UP001157911">
    <property type="component" value="Unassembled WGS sequence"/>
</dbReference>
<evidence type="ECO:0000256" key="5">
    <source>
        <dbReference type="ARBA" id="ARBA00023235"/>
    </source>
</evidence>
<feature type="binding site" evidence="6">
    <location>
        <position position="242"/>
    </location>
    <ligand>
        <name>Mg(2+)</name>
        <dbReference type="ChEBI" id="CHEBI:18420"/>
    </ligand>
</feature>
<dbReference type="PANTHER" id="PTHR42946:SF1">
    <property type="entry name" value="PHOSPHOGLUCOMUTASE (ALPHA-D-GLUCOSE-1,6-BISPHOSPHATE-DEPENDENT)"/>
    <property type="match status" value="1"/>
</dbReference>
<comment type="caution">
    <text evidence="13">The sequence shown here is derived from an EMBL/GenBank/DDBJ whole genome shotgun (WGS) entry which is preliminary data.</text>
</comment>
<dbReference type="Pfam" id="PF02878">
    <property type="entry name" value="PGM_PMM_I"/>
    <property type="match status" value="1"/>
</dbReference>
<name>A0ABY1NBM2_9BACT</name>
<keyword evidence="2 6" id="KW-0597">Phosphoprotein</keyword>
<feature type="domain" description="Alpha-D-phosphohexomutase C-terminal" evidence="9">
    <location>
        <begin position="371"/>
        <end position="437"/>
    </location>
</feature>
<dbReference type="InterPro" id="IPR005845">
    <property type="entry name" value="A-D-PHexomutase_a/b/a-II"/>
</dbReference>
<evidence type="ECO:0000256" key="1">
    <source>
        <dbReference type="ARBA" id="ARBA00010231"/>
    </source>
</evidence>
<evidence type="ECO:0000256" key="7">
    <source>
        <dbReference type="RuleBase" id="RU004326"/>
    </source>
</evidence>
<dbReference type="NCBIfam" id="TIGR01455">
    <property type="entry name" value="glmM"/>
    <property type="match status" value="1"/>
</dbReference>
<comment type="catalytic activity">
    <reaction evidence="6 8">
        <text>alpha-D-glucosamine 1-phosphate = D-glucosamine 6-phosphate</text>
        <dbReference type="Rhea" id="RHEA:23424"/>
        <dbReference type="ChEBI" id="CHEBI:58516"/>
        <dbReference type="ChEBI" id="CHEBI:58725"/>
        <dbReference type="EC" id="5.4.2.10"/>
    </reaction>
</comment>
<keyword evidence="5 6" id="KW-0413">Isomerase</keyword>
<organism evidence="13 14">
    <name type="scientific">Desulfurobacterium pacificum</name>
    <dbReference type="NCBI Taxonomy" id="240166"/>
    <lineage>
        <taxon>Bacteria</taxon>
        <taxon>Pseudomonadati</taxon>
        <taxon>Aquificota</taxon>
        <taxon>Aquificia</taxon>
        <taxon>Desulfurobacteriales</taxon>
        <taxon>Desulfurobacteriaceae</taxon>
        <taxon>Desulfurobacterium</taxon>
    </lineage>
</organism>
<dbReference type="Gene3D" id="3.40.120.10">
    <property type="entry name" value="Alpha-D-Glucose-1,6-Bisphosphate, subunit A, domain 3"/>
    <property type="match status" value="3"/>
</dbReference>
<accession>A0ABY1NBM2</accession>
<dbReference type="InterPro" id="IPR005843">
    <property type="entry name" value="A-D-PHexomutase_C"/>
</dbReference>
<evidence type="ECO:0000256" key="8">
    <source>
        <dbReference type="RuleBase" id="RU004327"/>
    </source>
</evidence>
<dbReference type="InterPro" id="IPR005844">
    <property type="entry name" value="A-D-PHexomutase_a/b/a-I"/>
</dbReference>
<dbReference type="Pfam" id="PF00408">
    <property type="entry name" value="PGM_PMM_IV"/>
    <property type="match status" value="1"/>
</dbReference>
<evidence type="ECO:0000256" key="3">
    <source>
        <dbReference type="ARBA" id="ARBA00022723"/>
    </source>
</evidence>
<dbReference type="PRINTS" id="PR00509">
    <property type="entry name" value="PGMPMM"/>
</dbReference>
<keyword evidence="3 6" id="KW-0479">Metal-binding</keyword>
<dbReference type="Gene3D" id="3.30.310.50">
    <property type="entry name" value="Alpha-D-phosphohexomutase, C-terminal domain"/>
    <property type="match status" value="1"/>
</dbReference>
<reference evidence="13 14" key="1">
    <citation type="submission" date="2017-05" db="EMBL/GenBank/DDBJ databases">
        <authorList>
            <person name="Varghese N."/>
            <person name="Submissions S."/>
        </authorList>
    </citation>
    <scope>NUCLEOTIDE SEQUENCE [LARGE SCALE GENOMIC DNA]</scope>
    <source>
        <strain evidence="13 14">DSM 15522</strain>
    </source>
</reference>
<evidence type="ECO:0000313" key="13">
    <source>
        <dbReference type="EMBL" id="SMP04911.1"/>
    </source>
</evidence>
<dbReference type="EC" id="5.4.2.10" evidence="6 8"/>
<comment type="cofactor">
    <cofactor evidence="6">
        <name>Mg(2+)</name>
        <dbReference type="ChEBI" id="CHEBI:18420"/>
    </cofactor>
    <text evidence="6">Binds 1 Mg(2+) ion per subunit.</text>
</comment>